<dbReference type="GeneID" id="39581787"/>
<accession>A0A3N2Q6V1</accession>
<reference evidence="1 2" key="1">
    <citation type="journal article" date="2018" name="Mol. Ecol.">
        <title>The obligate alkalophilic soda-lake fungus Sodiomyces alkalinus has shifted to a protein diet.</title>
        <authorList>
            <person name="Grum-Grzhimaylo A.A."/>
            <person name="Falkoski D.L."/>
            <person name="van den Heuvel J."/>
            <person name="Valero-Jimenez C.A."/>
            <person name="Min B."/>
            <person name="Choi I.G."/>
            <person name="Lipzen A."/>
            <person name="Daum C.G."/>
            <person name="Aanen D.K."/>
            <person name="Tsang A."/>
            <person name="Henrissat B."/>
            <person name="Bilanenko E.N."/>
            <person name="de Vries R.P."/>
            <person name="van Kan J.A.L."/>
            <person name="Grigoriev I.V."/>
            <person name="Debets A.J.M."/>
        </authorList>
    </citation>
    <scope>NUCLEOTIDE SEQUENCE [LARGE SCALE GENOMIC DNA]</scope>
    <source>
        <strain evidence="1 2">F11</strain>
    </source>
</reference>
<evidence type="ECO:0000313" key="2">
    <source>
        <dbReference type="Proteomes" id="UP000272025"/>
    </source>
</evidence>
<gene>
    <name evidence="1" type="ORF">SODALDRAFT_347481</name>
</gene>
<proteinExistence type="predicted"/>
<evidence type="ECO:0000313" key="1">
    <source>
        <dbReference type="EMBL" id="ROT42519.1"/>
    </source>
</evidence>
<protein>
    <submittedName>
        <fullName evidence="1">Uncharacterized protein</fullName>
    </submittedName>
</protein>
<organism evidence="1 2">
    <name type="scientific">Sodiomyces alkalinus (strain CBS 110278 / VKM F-3762 / F11)</name>
    <name type="common">Alkaliphilic filamentous fungus</name>
    <dbReference type="NCBI Taxonomy" id="1314773"/>
    <lineage>
        <taxon>Eukaryota</taxon>
        <taxon>Fungi</taxon>
        <taxon>Dikarya</taxon>
        <taxon>Ascomycota</taxon>
        <taxon>Pezizomycotina</taxon>
        <taxon>Sordariomycetes</taxon>
        <taxon>Hypocreomycetidae</taxon>
        <taxon>Glomerellales</taxon>
        <taxon>Plectosphaerellaceae</taxon>
        <taxon>Sodiomyces</taxon>
    </lineage>
</organism>
<dbReference type="AlphaFoldDB" id="A0A3N2Q6V1"/>
<dbReference type="EMBL" id="ML119051">
    <property type="protein sequence ID" value="ROT42519.1"/>
    <property type="molecule type" value="Genomic_DNA"/>
</dbReference>
<name>A0A3N2Q6V1_SODAK</name>
<sequence length="147" mass="15780">MRTNFLVSGILAACNWHATDFTWGSSPGGTAGTLHLAAEEGYFEGAPGFNVVCHPIMVQRGWTPCRAPDNSELPRGNRVDIIWTSGPVQGRFYLGAAHIFEIAKCGSWVNATARTDIEVPRPPQAGASFEFPVTHLAVSGTEPPLSE</sequence>
<keyword evidence="2" id="KW-1185">Reference proteome</keyword>
<dbReference type="Proteomes" id="UP000272025">
    <property type="component" value="Unassembled WGS sequence"/>
</dbReference>
<dbReference type="RefSeq" id="XP_028470325.1">
    <property type="nucleotide sequence ID" value="XM_028613309.1"/>
</dbReference>
<dbReference type="OrthoDB" id="3490397at2759"/>